<dbReference type="Proteomes" id="UP000027138">
    <property type="component" value="Unassembled WGS sequence"/>
</dbReference>
<name>A0A067LDC8_JATCU</name>
<keyword evidence="1" id="KW-0732">Signal</keyword>
<protein>
    <recommendedName>
        <fullName evidence="4">Transmembrane protein</fullName>
    </recommendedName>
</protein>
<proteinExistence type="predicted"/>
<feature type="chain" id="PRO_5001644556" description="Transmembrane protein" evidence="1">
    <location>
        <begin position="21"/>
        <end position="95"/>
    </location>
</feature>
<sequence>MESLMKKLLLLVMFIVVVGSITLSLEVAVAGKDLEDGRKGKFGNLHATLAEYKNKKMVFSSEKMVEERMPRGIVPPSGGSPCTHIARGSGHCIHG</sequence>
<evidence type="ECO:0000313" key="2">
    <source>
        <dbReference type="EMBL" id="KDP42505.1"/>
    </source>
</evidence>
<keyword evidence="3" id="KW-1185">Reference proteome</keyword>
<dbReference type="EMBL" id="KK914298">
    <property type="protein sequence ID" value="KDP42505.1"/>
    <property type="molecule type" value="Genomic_DNA"/>
</dbReference>
<dbReference type="OrthoDB" id="1716208at2759"/>
<accession>A0A067LDC8</accession>
<gene>
    <name evidence="2" type="ORF">JCGZ_00302</name>
</gene>
<evidence type="ECO:0000256" key="1">
    <source>
        <dbReference type="SAM" id="SignalP"/>
    </source>
</evidence>
<organism evidence="2 3">
    <name type="scientific">Jatropha curcas</name>
    <name type="common">Barbados nut</name>
    <dbReference type="NCBI Taxonomy" id="180498"/>
    <lineage>
        <taxon>Eukaryota</taxon>
        <taxon>Viridiplantae</taxon>
        <taxon>Streptophyta</taxon>
        <taxon>Embryophyta</taxon>
        <taxon>Tracheophyta</taxon>
        <taxon>Spermatophyta</taxon>
        <taxon>Magnoliopsida</taxon>
        <taxon>eudicotyledons</taxon>
        <taxon>Gunneridae</taxon>
        <taxon>Pentapetalae</taxon>
        <taxon>rosids</taxon>
        <taxon>fabids</taxon>
        <taxon>Malpighiales</taxon>
        <taxon>Euphorbiaceae</taxon>
        <taxon>Crotonoideae</taxon>
        <taxon>Jatropheae</taxon>
        <taxon>Jatropha</taxon>
    </lineage>
</organism>
<evidence type="ECO:0000313" key="3">
    <source>
        <dbReference type="Proteomes" id="UP000027138"/>
    </source>
</evidence>
<reference evidence="2 3" key="1">
    <citation type="journal article" date="2014" name="PLoS ONE">
        <title>Global Analysis of Gene Expression Profiles in Physic Nut (Jatropha curcas L.) Seedlings Exposed to Salt Stress.</title>
        <authorList>
            <person name="Zhang L."/>
            <person name="Zhang C."/>
            <person name="Wu P."/>
            <person name="Chen Y."/>
            <person name="Li M."/>
            <person name="Jiang H."/>
            <person name="Wu G."/>
        </authorList>
    </citation>
    <scope>NUCLEOTIDE SEQUENCE [LARGE SCALE GENOMIC DNA]</scope>
    <source>
        <strain evidence="3">cv. GZQX0401</strain>
        <tissue evidence="2">Young leaves</tissue>
    </source>
</reference>
<dbReference type="AlphaFoldDB" id="A0A067LDC8"/>
<feature type="signal peptide" evidence="1">
    <location>
        <begin position="1"/>
        <end position="20"/>
    </location>
</feature>
<evidence type="ECO:0008006" key="4">
    <source>
        <dbReference type="Google" id="ProtNLM"/>
    </source>
</evidence>